<dbReference type="EMBL" id="JAFCNB010000028">
    <property type="protein sequence ID" value="MBP2708180.1"/>
    <property type="molecule type" value="Genomic_DNA"/>
</dbReference>
<accession>A0A940WVJ9</accession>
<dbReference type="Proteomes" id="UP000674234">
    <property type="component" value="Unassembled WGS sequence"/>
</dbReference>
<organism evidence="1 2">
    <name type="scientific">Microbispora oryzae</name>
    <dbReference type="NCBI Taxonomy" id="2806554"/>
    <lineage>
        <taxon>Bacteria</taxon>
        <taxon>Bacillati</taxon>
        <taxon>Actinomycetota</taxon>
        <taxon>Actinomycetes</taxon>
        <taxon>Streptosporangiales</taxon>
        <taxon>Streptosporangiaceae</taxon>
        <taxon>Microbispora</taxon>
    </lineage>
</organism>
<keyword evidence="2" id="KW-1185">Reference proteome</keyword>
<gene>
    <name evidence="1" type="ORF">JOL79_30815</name>
</gene>
<dbReference type="RefSeq" id="WP_210159446.1">
    <property type="nucleotide sequence ID" value="NZ_JAFCNB010000028.1"/>
</dbReference>
<comment type="caution">
    <text evidence="1">The sequence shown here is derived from an EMBL/GenBank/DDBJ whole genome shotgun (WGS) entry which is preliminary data.</text>
</comment>
<evidence type="ECO:0000313" key="1">
    <source>
        <dbReference type="EMBL" id="MBP2708180.1"/>
    </source>
</evidence>
<proteinExistence type="predicted"/>
<protein>
    <submittedName>
        <fullName evidence="1">Uncharacterized protein</fullName>
    </submittedName>
</protein>
<reference evidence="1" key="1">
    <citation type="submission" date="2021-02" db="EMBL/GenBank/DDBJ databases">
        <title>Draft genome sequence of Microbispora sp. RL4-1S isolated from rice leaves in Thailand.</title>
        <authorList>
            <person name="Muangham S."/>
            <person name="Duangmal K."/>
        </authorList>
    </citation>
    <scope>NUCLEOTIDE SEQUENCE</scope>
    <source>
        <strain evidence="1">RL4-1S</strain>
    </source>
</reference>
<name>A0A940WVJ9_9ACTN</name>
<dbReference type="AlphaFoldDB" id="A0A940WVJ9"/>
<sequence length="63" mass="6648">MAMHEEVLDLDALDLDSLDLDSLDVATVELPGSEVLVEAVTMGLGNTEIGASGTWTSSKSWLV</sequence>
<evidence type="ECO:0000313" key="2">
    <source>
        <dbReference type="Proteomes" id="UP000674234"/>
    </source>
</evidence>